<keyword evidence="2" id="KW-1185">Reference proteome</keyword>
<dbReference type="AlphaFoldDB" id="A0A1G8DP29"/>
<organism evidence="1 2">
    <name type="scientific">Lentzea fradiae</name>
    <dbReference type="NCBI Taxonomy" id="200378"/>
    <lineage>
        <taxon>Bacteria</taxon>
        <taxon>Bacillati</taxon>
        <taxon>Actinomycetota</taxon>
        <taxon>Actinomycetes</taxon>
        <taxon>Pseudonocardiales</taxon>
        <taxon>Pseudonocardiaceae</taxon>
        <taxon>Lentzea</taxon>
    </lineage>
</organism>
<dbReference type="RefSeq" id="WP_143036212.1">
    <property type="nucleotide sequence ID" value="NZ_FNCC01000032.1"/>
</dbReference>
<dbReference type="Proteomes" id="UP000199623">
    <property type="component" value="Unassembled WGS sequence"/>
</dbReference>
<evidence type="ECO:0000313" key="2">
    <source>
        <dbReference type="Proteomes" id="UP000199623"/>
    </source>
</evidence>
<gene>
    <name evidence="1" type="ORF">SAMN05216553_1328</name>
</gene>
<proteinExistence type="predicted"/>
<reference evidence="2" key="1">
    <citation type="submission" date="2016-10" db="EMBL/GenBank/DDBJ databases">
        <authorList>
            <person name="Varghese N."/>
            <person name="Submissions S."/>
        </authorList>
    </citation>
    <scope>NUCLEOTIDE SEQUENCE [LARGE SCALE GENOMIC DNA]</scope>
    <source>
        <strain evidence="2">CGMCC 4.3506</strain>
    </source>
</reference>
<dbReference type="OrthoDB" id="3688891at2"/>
<evidence type="ECO:0000313" key="1">
    <source>
        <dbReference type="EMBL" id="SDH59269.1"/>
    </source>
</evidence>
<accession>A0A1G8DP29</accession>
<protein>
    <submittedName>
        <fullName evidence="1">Uncharacterized protein</fullName>
    </submittedName>
</protein>
<name>A0A1G8DP29_9PSEU</name>
<sequence length="101" mass="11116">MRIRRYAAAALAVMAMATGFATPALAYGPSYCNKSTCSLSSSANSSGIYFEMPRLTSVTMKCWTDSQWWNGTNRWFKIDSMYGQGYLIATQVSSQTTVGHC</sequence>
<dbReference type="EMBL" id="FNCC01000032">
    <property type="protein sequence ID" value="SDH59269.1"/>
    <property type="molecule type" value="Genomic_DNA"/>
</dbReference>